<dbReference type="Gene3D" id="1.10.10.60">
    <property type="entry name" value="Homeodomain-like"/>
    <property type="match status" value="1"/>
</dbReference>
<dbReference type="Pfam" id="PF00239">
    <property type="entry name" value="Resolvase"/>
    <property type="match status" value="1"/>
</dbReference>
<evidence type="ECO:0000259" key="5">
    <source>
        <dbReference type="PROSITE" id="PS51736"/>
    </source>
</evidence>
<keyword evidence="2" id="KW-0238">DNA-binding</keyword>
<proteinExistence type="inferred from homology"/>
<dbReference type="CDD" id="cd03768">
    <property type="entry name" value="SR_ResInv"/>
    <property type="match status" value="1"/>
</dbReference>
<dbReference type="RefSeq" id="WP_157934783.1">
    <property type="nucleotide sequence ID" value="NZ_CP016621.1"/>
</dbReference>
<dbReference type="GO" id="GO:0000150">
    <property type="term" value="F:DNA strand exchange activity"/>
    <property type="evidence" value="ECO:0007669"/>
    <property type="project" value="InterPro"/>
</dbReference>
<dbReference type="InterPro" id="IPR036162">
    <property type="entry name" value="Resolvase-like_N_sf"/>
</dbReference>
<dbReference type="SUPFAM" id="SSF53041">
    <property type="entry name" value="Resolvase-like"/>
    <property type="match status" value="1"/>
</dbReference>
<name>A0A1B2F051_9HYPH</name>
<dbReference type="KEGG" id="moc:BB934_45735"/>
<dbReference type="PANTHER" id="PTHR30461">
    <property type="entry name" value="DNA-INVERTASE FROM LAMBDOID PROPHAGE"/>
    <property type="match status" value="1"/>
</dbReference>
<dbReference type="InterPro" id="IPR006120">
    <property type="entry name" value="Resolvase_HTH_dom"/>
</dbReference>
<dbReference type="CDD" id="cd00569">
    <property type="entry name" value="HTH_Hin_like"/>
    <property type="match status" value="1"/>
</dbReference>
<dbReference type="InterPro" id="IPR050639">
    <property type="entry name" value="SSR_resolvase"/>
</dbReference>
<evidence type="ECO:0000256" key="1">
    <source>
        <dbReference type="ARBA" id="ARBA00009913"/>
    </source>
</evidence>
<dbReference type="InterPro" id="IPR009057">
    <property type="entry name" value="Homeodomain-like_sf"/>
</dbReference>
<evidence type="ECO:0000256" key="3">
    <source>
        <dbReference type="ARBA" id="ARBA00023172"/>
    </source>
</evidence>
<feature type="region of interest" description="Disordered" evidence="4">
    <location>
        <begin position="128"/>
        <end position="148"/>
    </location>
</feature>
<feature type="region of interest" description="Disordered" evidence="4">
    <location>
        <begin position="1"/>
        <end position="21"/>
    </location>
</feature>
<dbReference type="PANTHER" id="PTHR30461:SF2">
    <property type="entry name" value="SERINE RECOMBINASE PINE-RELATED"/>
    <property type="match status" value="1"/>
</dbReference>
<gene>
    <name evidence="6" type="ORF">BB934_45735</name>
</gene>
<keyword evidence="3" id="KW-0233">DNA recombination</keyword>
<dbReference type="AlphaFoldDB" id="A0A1B2F051"/>
<keyword evidence="6" id="KW-0614">Plasmid</keyword>
<reference evidence="6" key="1">
    <citation type="submission" date="2016-07" db="EMBL/GenBank/DDBJ databases">
        <title>Microvirga ossetica sp. nov. a new species of rhizobia isolated from root nodules of the legume species Vicia alpestris Steven originated from North Ossetia region in the Caucasus.</title>
        <authorList>
            <person name="Safronova V.I."/>
            <person name="Kuznetsova I.G."/>
            <person name="Sazanova A.L."/>
            <person name="Belimov A."/>
            <person name="Andronov E."/>
            <person name="Osledkin Y.S."/>
            <person name="Onishchuk O.P."/>
            <person name="Kurchak O.N."/>
            <person name="Shaposhnikov A.I."/>
            <person name="Willems A."/>
            <person name="Tikhonovich I.A."/>
        </authorList>
    </citation>
    <scope>NUCLEOTIDE SEQUENCE [LARGE SCALE GENOMIC DNA]</scope>
    <source>
        <strain evidence="6">V5/3M</strain>
        <plasmid evidence="6">unnamed5</plasmid>
    </source>
</reference>
<dbReference type="GO" id="GO:0003677">
    <property type="term" value="F:DNA binding"/>
    <property type="evidence" value="ECO:0007669"/>
    <property type="project" value="UniProtKB-KW"/>
</dbReference>
<accession>A0A1B2F051</accession>
<geneLocation type="plasmid" evidence="6">
    <name>unnamed5</name>
</geneLocation>
<dbReference type="OrthoDB" id="9800103at2"/>
<comment type="similarity">
    <text evidence="1">Belongs to the site-specific recombinase resolvase family.</text>
</comment>
<evidence type="ECO:0000313" key="6">
    <source>
        <dbReference type="EMBL" id="ANY85523.1"/>
    </source>
</evidence>
<dbReference type="SMART" id="SM00857">
    <property type="entry name" value="Resolvase"/>
    <property type="match status" value="1"/>
</dbReference>
<evidence type="ECO:0000256" key="2">
    <source>
        <dbReference type="ARBA" id="ARBA00023125"/>
    </source>
</evidence>
<protein>
    <recommendedName>
        <fullName evidence="5">Resolvase/invertase-type recombinase catalytic domain-containing protein</fullName>
    </recommendedName>
</protein>
<dbReference type="PROSITE" id="PS51736">
    <property type="entry name" value="RECOMBINASES_3"/>
    <property type="match status" value="1"/>
</dbReference>
<feature type="compositionally biased region" description="Basic and acidic residues" evidence="4">
    <location>
        <begin position="128"/>
        <end position="137"/>
    </location>
</feature>
<feature type="domain" description="Resolvase/invertase-type recombinase catalytic" evidence="5">
    <location>
        <begin position="7"/>
        <end position="140"/>
    </location>
</feature>
<dbReference type="SUPFAM" id="SSF46689">
    <property type="entry name" value="Homeodomain-like"/>
    <property type="match status" value="1"/>
</dbReference>
<organism evidence="6">
    <name type="scientific">Microvirga ossetica</name>
    <dbReference type="NCBI Taxonomy" id="1882682"/>
    <lineage>
        <taxon>Bacteria</taxon>
        <taxon>Pseudomonadati</taxon>
        <taxon>Pseudomonadota</taxon>
        <taxon>Alphaproteobacteria</taxon>
        <taxon>Hyphomicrobiales</taxon>
        <taxon>Methylobacteriaceae</taxon>
        <taxon>Microvirga</taxon>
    </lineage>
</organism>
<dbReference type="EMBL" id="CP016621">
    <property type="protein sequence ID" value="ANY85523.1"/>
    <property type="molecule type" value="Genomic_DNA"/>
</dbReference>
<evidence type="ECO:0000256" key="4">
    <source>
        <dbReference type="SAM" id="MobiDB-lite"/>
    </source>
</evidence>
<dbReference type="Pfam" id="PF02796">
    <property type="entry name" value="HTH_7"/>
    <property type="match status" value="1"/>
</dbReference>
<sequence>MMGEKGRRIGYGRAATPDQDGEGQLEQLKAAGCVHTFADFNFSVAEARPNLNEAIKECRAGDTFVVTSLDRAARSVPEIIRLIDTLTSRGVRFESLAEGFTANSPAGMALAAAAQVFAQVGRVLNKERRSAARKAADEDGPPMGRPKKLTDEQQRVAMEMLAKGAVPQKIADALGVHRTTIIRNFRKPAEALA</sequence>
<dbReference type="Gene3D" id="3.40.50.1390">
    <property type="entry name" value="Resolvase, N-terminal catalytic domain"/>
    <property type="match status" value="1"/>
</dbReference>
<dbReference type="InterPro" id="IPR006119">
    <property type="entry name" value="Resolv_N"/>
</dbReference>